<evidence type="ECO:0000313" key="1">
    <source>
        <dbReference type="EMBL" id="KJJ83557.1"/>
    </source>
</evidence>
<dbReference type="AlphaFoldDB" id="A0A0F0CJZ4"/>
<name>A0A0F0CJZ4_9BACT</name>
<proteinExistence type="predicted"/>
<gene>
    <name evidence="1" type="ORF">OMAG_002576</name>
</gene>
<reference evidence="1 2" key="1">
    <citation type="submission" date="2015-02" db="EMBL/GenBank/DDBJ databases">
        <title>Single-cell genomics of uncultivated deep-branching MTB reveals a conserved set of magnetosome genes.</title>
        <authorList>
            <person name="Kolinko S."/>
            <person name="Richter M."/>
            <person name="Glockner F.O."/>
            <person name="Brachmann A."/>
            <person name="Schuler D."/>
        </authorList>
    </citation>
    <scope>NUCLEOTIDE SEQUENCE [LARGE SCALE GENOMIC DNA]</scope>
    <source>
        <strain evidence="1">SKK-01</strain>
    </source>
</reference>
<accession>A0A0F0CJZ4</accession>
<organism evidence="1 2">
    <name type="scientific">Candidatus Omnitrophus magneticus</name>
    <dbReference type="NCBI Taxonomy" id="1609969"/>
    <lineage>
        <taxon>Bacteria</taxon>
        <taxon>Pseudomonadati</taxon>
        <taxon>Candidatus Omnitrophota</taxon>
        <taxon>Candidatus Omnitrophus</taxon>
    </lineage>
</organism>
<dbReference type="Proteomes" id="UP000033428">
    <property type="component" value="Unassembled WGS sequence"/>
</dbReference>
<dbReference type="EMBL" id="JYNY01000539">
    <property type="protein sequence ID" value="KJJ83557.1"/>
    <property type="molecule type" value="Genomic_DNA"/>
</dbReference>
<protein>
    <submittedName>
        <fullName evidence="1">Uncharacterized protein</fullName>
    </submittedName>
</protein>
<evidence type="ECO:0000313" key="2">
    <source>
        <dbReference type="Proteomes" id="UP000033428"/>
    </source>
</evidence>
<sequence length="42" mass="5230">MTEWKTRMTRTIIKRLVNTYYPLSDYKSFTGQDWTFWGYICK</sequence>
<keyword evidence="2" id="KW-1185">Reference proteome</keyword>
<comment type="caution">
    <text evidence="1">The sequence shown here is derived from an EMBL/GenBank/DDBJ whole genome shotgun (WGS) entry which is preliminary data.</text>
</comment>